<accession>A0A3M0G6Q6</accession>
<reference evidence="1 2" key="1">
    <citation type="submission" date="2018-10" db="EMBL/GenBank/DDBJ databases">
        <title>Dokdonia luteus sp. nov., isolated from sea water.</title>
        <authorList>
            <person name="Zhou L.Y."/>
            <person name="Du Z.J."/>
        </authorList>
    </citation>
    <scope>NUCLEOTIDE SEQUENCE [LARGE SCALE GENOMIC DNA]</scope>
    <source>
        <strain evidence="1 2">SH27</strain>
    </source>
</reference>
<proteinExistence type="predicted"/>
<sequence>MKSHQSLFVTLLGFIFILCSCSEDHDCEEGVITLPNSVNLLSGIEYQENLLDCRLSRIQTFTFPGFEGGVFNGSQGTQITIPVQSILDQNGNPIDQDVTLELIEMYQPGEIIACQLSTDGLSTTNIPEPLLSEGIYYLNLTVADPDITITLASPISVFSPSSNEGLILNQFNSLSCQEVDCEVLWEFNPNAEVFPDTIEGSAGETVTGYRTFVTILGWISKARFNPDGSDRTIIYNKATAQYDGSNSDTFFLYKNESVGVSKFARYNDALDVFSEQFGQIPMGSDGTFILTTVQEGDYRFSTQARQVEDGTIGLTTQTTDSPEAQFITQINSLQ</sequence>
<dbReference type="OrthoDB" id="1415563at2"/>
<dbReference type="EMBL" id="REFV01000014">
    <property type="protein sequence ID" value="RMB56779.1"/>
    <property type="molecule type" value="Genomic_DNA"/>
</dbReference>
<dbReference type="AlphaFoldDB" id="A0A3M0G6Q6"/>
<evidence type="ECO:0000313" key="1">
    <source>
        <dbReference type="EMBL" id="RMB56779.1"/>
    </source>
</evidence>
<protein>
    <submittedName>
        <fullName evidence="1">Uncharacterized protein</fullName>
    </submittedName>
</protein>
<organism evidence="1 2">
    <name type="scientific">Dokdonia sinensis</name>
    <dbReference type="NCBI Taxonomy" id="2479847"/>
    <lineage>
        <taxon>Bacteria</taxon>
        <taxon>Pseudomonadati</taxon>
        <taxon>Bacteroidota</taxon>
        <taxon>Flavobacteriia</taxon>
        <taxon>Flavobacteriales</taxon>
        <taxon>Flavobacteriaceae</taxon>
        <taxon>Dokdonia</taxon>
    </lineage>
</organism>
<dbReference type="RefSeq" id="WP_121918199.1">
    <property type="nucleotide sequence ID" value="NZ_REFV01000014.1"/>
</dbReference>
<keyword evidence="2" id="KW-1185">Reference proteome</keyword>
<name>A0A3M0G6Q6_9FLAO</name>
<evidence type="ECO:0000313" key="2">
    <source>
        <dbReference type="Proteomes" id="UP000281985"/>
    </source>
</evidence>
<dbReference type="Proteomes" id="UP000281985">
    <property type="component" value="Unassembled WGS sequence"/>
</dbReference>
<comment type="caution">
    <text evidence="1">The sequence shown here is derived from an EMBL/GenBank/DDBJ whole genome shotgun (WGS) entry which is preliminary data.</text>
</comment>
<dbReference type="PROSITE" id="PS51257">
    <property type="entry name" value="PROKAR_LIPOPROTEIN"/>
    <property type="match status" value="1"/>
</dbReference>
<gene>
    <name evidence="1" type="ORF">EAX61_13345</name>
</gene>